<feature type="non-terminal residue" evidence="2">
    <location>
        <position position="1"/>
    </location>
</feature>
<dbReference type="EMBL" id="BARS01030944">
    <property type="protein sequence ID" value="GAG27056.1"/>
    <property type="molecule type" value="Genomic_DNA"/>
</dbReference>
<protein>
    <submittedName>
        <fullName evidence="2">Uncharacterized protein</fullName>
    </submittedName>
</protein>
<feature type="transmembrane region" description="Helical" evidence="1">
    <location>
        <begin position="83"/>
        <end position="105"/>
    </location>
</feature>
<keyword evidence="1" id="KW-0812">Transmembrane</keyword>
<comment type="caution">
    <text evidence="2">The sequence shown here is derived from an EMBL/GenBank/DDBJ whole genome shotgun (WGS) entry which is preliminary data.</text>
</comment>
<organism evidence="2">
    <name type="scientific">marine sediment metagenome</name>
    <dbReference type="NCBI Taxonomy" id="412755"/>
    <lineage>
        <taxon>unclassified sequences</taxon>
        <taxon>metagenomes</taxon>
        <taxon>ecological metagenomes</taxon>
    </lineage>
</organism>
<keyword evidence="1" id="KW-1133">Transmembrane helix</keyword>
<feature type="transmembrane region" description="Helical" evidence="1">
    <location>
        <begin position="111"/>
        <end position="139"/>
    </location>
</feature>
<dbReference type="AlphaFoldDB" id="X0XQC1"/>
<evidence type="ECO:0000256" key="1">
    <source>
        <dbReference type="SAM" id="Phobius"/>
    </source>
</evidence>
<keyword evidence="1" id="KW-0472">Membrane</keyword>
<accession>X0XQC1</accession>
<reference evidence="2" key="1">
    <citation type="journal article" date="2014" name="Front. Microbiol.">
        <title>High frequency of phylogenetically diverse reductive dehalogenase-homologous genes in deep subseafloor sedimentary metagenomes.</title>
        <authorList>
            <person name="Kawai M."/>
            <person name="Futagami T."/>
            <person name="Toyoda A."/>
            <person name="Takaki Y."/>
            <person name="Nishi S."/>
            <person name="Hori S."/>
            <person name="Arai W."/>
            <person name="Tsubouchi T."/>
            <person name="Morono Y."/>
            <person name="Uchiyama I."/>
            <person name="Ito T."/>
            <person name="Fujiyama A."/>
            <person name="Inagaki F."/>
            <person name="Takami H."/>
        </authorList>
    </citation>
    <scope>NUCLEOTIDE SEQUENCE</scope>
    <source>
        <strain evidence="2">Expedition CK06-06</strain>
    </source>
</reference>
<evidence type="ECO:0000313" key="2">
    <source>
        <dbReference type="EMBL" id="GAG27056.1"/>
    </source>
</evidence>
<name>X0XQC1_9ZZZZ</name>
<gene>
    <name evidence="2" type="ORF">S01H1_48194</name>
</gene>
<sequence length="144" mass="15609">FTSWEDLQAYREEVDLEVGTPVRVIFEGISHGPFSTCTYFDSFLADWTVHVPAGFELVDVQCNDEGNGQIDAVVASSATGVGFFLALGAMALLAMIVIGAFYFILCKIQAMLPAIVTITKWVAVAVLGGSGLFLIATLIRRRRT</sequence>
<proteinExistence type="predicted"/>